<dbReference type="KEGG" id="pre:PCA10_31340"/>
<evidence type="ECO:0000259" key="15">
    <source>
        <dbReference type="Pfam" id="PF13360"/>
    </source>
</evidence>
<dbReference type="AlphaFoldDB" id="S6AWD1"/>
<dbReference type="GO" id="GO:0030288">
    <property type="term" value="C:outer membrane-bounded periplasmic space"/>
    <property type="evidence" value="ECO:0007669"/>
    <property type="project" value="InterPro"/>
</dbReference>
<dbReference type="Gene3D" id="2.140.10.10">
    <property type="entry name" value="Quinoprotein alcohol dehydrogenase-like superfamily"/>
    <property type="match status" value="1"/>
</dbReference>
<feature type="domain" description="Pyrrolo-quinoline quinone repeat" evidence="14">
    <location>
        <begin position="52"/>
        <end position="366"/>
    </location>
</feature>
<evidence type="ECO:0000256" key="9">
    <source>
        <dbReference type="PIRSR" id="PIRSR617512-1"/>
    </source>
</evidence>
<feature type="binding site" evidence="10">
    <location>
        <begin position="419"/>
        <end position="420"/>
    </location>
    <ligand>
        <name>pyrroloquinoline quinone</name>
        <dbReference type="ChEBI" id="CHEBI:58442"/>
    </ligand>
</feature>
<dbReference type="GO" id="GO:0005509">
    <property type="term" value="F:calcium ion binding"/>
    <property type="evidence" value="ECO:0007669"/>
    <property type="project" value="InterPro"/>
</dbReference>
<evidence type="ECO:0000256" key="6">
    <source>
        <dbReference type="ARBA" id="ARBA00022891"/>
    </source>
</evidence>
<feature type="disulfide bond" evidence="12">
    <location>
        <begin position="132"/>
        <end position="133"/>
    </location>
</feature>
<evidence type="ECO:0000259" key="14">
    <source>
        <dbReference type="Pfam" id="PF01011"/>
    </source>
</evidence>
<feature type="binding site" evidence="11">
    <location>
        <position position="200"/>
    </location>
    <ligand>
        <name>Ca(2+)</name>
        <dbReference type="ChEBI" id="CHEBI:29108"/>
    </ligand>
</feature>
<feature type="binding site" evidence="10">
    <location>
        <position position="138"/>
    </location>
    <ligand>
        <name>pyrroloquinoline quinone</name>
        <dbReference type="ChEBI" id="CHEBI:58442"/>
    </ligand>
</feature>
<dbReference type="PANTHER" id="PTHR32303">
    <property type="entry name" value="QUINOPROTEIN ALCOHOL DEHYDROGENASE (CYTOCHROME C)"/>
    <property type="match status" value="1"/>
</dbReference>
<keyword evidence="17" id="KW-1185">Reference proteome</keyword>
<sequence length="594" mass="64526">MKLATPHQPFARTLLCVAVMLSSSLALAGVTDQDILDDATTTDQVVTNGLGLKGQRYSTLEALNSDNVQQLRPVWALSFGGEKQRGQQAQPLVKDGVMYVTGSYSRVFAVDARTGKKLWQYDARLPDGIMPCCDVINRGVALYDDLVIFGTLDAKLVALNKDTGKVVWRKTVADYKAGYSISAAPLVVKGKLITGVAGGEFGVVGKVEAYNPKNGELLWSRPTVEGHMGYVFKDGKKVESGISGGEAGKTWPGDLWKTGGAAPWLGGYYDADTDTLLIGTGNPSPWNSHLRPGDNLYSSSRLALNPEDGSIKWHFQTTPHDGWDFDGVNELVSFDYKDGGKTVKAAATADRNGFFYVLDRTNGKFIRGFPFVDTVTWAKGLDKDGRPIYDDAKRPGVPGADGKHGSSVFVAPSFLGGKNWMPMAYSQDTGLFYVPSNEWGMDMWNENIAYKKGAAYLGAGFTIKPLNEDYIGVLRAIDPKSGKEVWRYKNYAPLWGGVLATKGNLVFTGNPEGYLMAFDAKTGKKLYEFNTGSGVIGSPITWEMDGEQYVSVLSGWGGAVPLWGGEVAKRIQDLNQGGMLWTFKLPKAEALAKR</sequence>
<dbReference type="Pfam" id="PF13360">
    <property type="entry name" value="PQQ_2"/>
    <property type="match status" value="1"/>
</dbReference>
<evidence type="ECO:0000256" key="8">
    <source>
        <dbReference type="ARBA" id="ARBA00023157"/>
    </source>
</evidence>
<feature type="binding site" evidence="11">
    <location>
        <position position="282"/>
    </location>
    <ligand>
        <name>Ca(2+)</name>
        <dbReference type="ChEBI" id="CHEBI:29108"/>
    </ligand>
</feature>
<dbReference type="PROSITE" id="PS00364">
    <property type="entry name" value="BACTERIAL_PQQ_2"/>
    <property type="match status" value="1"/>
</dbReference>
<dbReference type="STRING" id="1245471.PCA10_31340"/>
<dbReference type="Proteomes" id="UP000015503">
    <property type="component" value="Chromosome"/>
</dbReference>
<proteinExistence type="inferred from homology"/>
<keyword evidence="6 10" id="KW-0634">PQQ</keyword>
<dbReference type="GO" id="GO:0020037">
    <property type="term" value="F:heme binding"/>
    <property type="evidence" value="ECO:0007669"/>
    <property type="project" value="UniProtKB-ARBA"/>
</dbReference>
<evidence type="ECO:0000256" key="3">
    <source>
        <dbReference type="ARBA" id="ARBA00022723"/>
    </source>
</evidence>
<comment type="cofactor">
    <cofactor evidence="11">
        <name>Ca(2+)</name>
        <dbReference type="ChEBI" id="CHEBI:29108"/>
    </cofactor>
    <text evidence="11">Binds 1 Ca(2+) ion per subunit.</text>
</comment>
<comment type="subcellular location">
    <subcellularLocation>
        <location evidence="1">Periplasm</location>
    </subcellularLocation>
</comment>
<dbReference type="HOGENOM" id="CLU_018478_0_0_6"/>
<comment type="cofactor">
    <cofactor evidence="10">
        <name>pyrroloquinoline quinone</name>
        <dbReference type="ChEBI" id="CHEBI:58442"/>
    </cofactor>
    <text evidence="10">Binds 1 PQQ group per subunit.</text>
</comment>
<dbReference type="GO" id="GO:0016614">
    <property type="term" value="F:oxidoreductase activity, acting on CH-OH group of donors"/>
    <property type="evidence" value="ECO:0007669"/>
    <property type="project" value="InterPro"/>
</dbReference>
<dbReference type="InterPro" id="IPR002372">
    <property type="entry name" value="PQQ_rpt_dom"/>
</dbReference>
<dbReference type="eggNOG" id="COG4993">
    <property type="taxonomic scope" value="Bacteria"/>
</dbReference>
<dbReference type="InterPro" id="IPR017512">
    <property type="entry name" value="PQQ_MeOH/EtOH_DH"/>
</dbReference>
<protein>
    <submittedName>
        <fullName evidence="16">PQQ-dependent alcohol dehydrogenase PedH</fullName>
    </submittedName>
</protein>
<keyword evidence="8 12" id="KW-1015">Disulfide bond</keyword>
<organism evidence="16 17">
    <name type="scientific">Metapseudomonas resinovorans NBRC 106553</name>
    <dbReference type="NCBI Taxonomy" id="1245471"/>
    <lineage>
        <taxon>Bacteria</taxon>
        <taxon>Pseudomonadati</taxon>
        <taxon>Pseudomonadota</taxon>
        <taxon>Gammaproteobacteria</taxon>
        <taxon>Pseudomonadales</taxon>
        <taxon>Pseudomonadaceae</taxon>
        <taxon>Metapseudomonas</taxon>
    </lineage>
</organism>
<dbReference type="SUPFAM" id="SSF50998">
    <property type="entry name" value="Quinoprotein alcohol dehydrogenase-like"/>
    <property type="match status" value="1"/>
</dbReference>
<dbReference type="InterPro" id="IPR034119">
    <property type="entry name" value="ADHI"/>
</dbReference>
<feature type="binding site" evidence="11">
    <location>
        <position position="324"/>
    </location>
    <ligand>
        <name>Ca(2+)</name>
        <dbReference type="ChEBI" id="CHEBI:29108"/>
    </ligand>
</feature>
<evidence type="ECO:0000256" key="12">
    <source>
        <dbReference type="PIRSR" id="PIRSR617512-4"/>
    </source>
</evidence>
<dbReference type="InterPro" id="IPR001479">
    <property type="entry name" value="Quinoprotein_DH_CS"/>
</dbReference>
<keyword evidence="4 13" id="KW-0732">Signal</keyword>
<keyword evidence="3 11" id="KW-0479">Metal-binding</keyword>
<dbReference type="CDD" id="cd10277">
    <property type="entry name" value="PQQ_ADH_I"/>
    <property type="match status" value="1"/>
</dbReference>
<evidence type="ECO:0000256" key="11">
    <source>
        <dbReference type="PIRSR" id="PIRSR617512-3"/>
    </source>
</evidence>
<dbReference type="RefSeq" id="WP_016493012.1">
    <property type="nucleotide sequence ID" value="NC_021499.1"/>
</dbReference>
<feature type="active site" description="Proton acceptor" evidence="9">
    <location>
        <position position="324"/>
    </location>
</feature>
<evidence type="ECO:0000256" key="4">
    <source>
        <dbReference type="ARBA" id="ARBA00022729"/>
    </source>
</evidence>
<dbReference type="PATRIC" id="fig|1245471.3.peg.3162"/>
<evidence type="ECO:0000256" key="5">
    <source>
        <dbReference type="ARBA" id="ARBA00022764"/>
    </source>
</evidence>
<dbReference type="NCBIfam" id="TIGR03075">
    <property type="entry name" value="PQQ_enz_alc_DH"/>
    <property type="match status" value="1"/>
</dbReference>
<keyword evidence="11" id="KW-0106">Calcium</keyword>
<reference evidence="16 17" key="1">
    <citation type="journal article" date="2013" name="Genome Announc.">
        <title>Complete Genome Sequence of the Carbazole Degrader Pseudomonas resinovorans Strain CA10 (NBRC 106553).</title>
        <authorList>
            <person name="Shintani M."/>
            <person name="Hosoyama A."/>
            <person name="Ohji S."/>
            <person name="Tsuchikane K."/>
            <person name="Takarada H."/>
            <person name="Yamazoe A."/>
            <person name="Fujita N."/>
            <person name="Nojiri H."/>
        </authorList>
    </citation>
    <scope>NUCLEOTIDE SEQUENCE [LARGE SCALE GENOMIC DNA]</scope>
    <source>
        <strain evidence="16 17">NBRC 106553</strain>
    </source>
</reference>
<evidence type="ECO:0000256" key="10">
    <source>
        <dbReference type="PIRSR" id="PIRSR617512-2"/>
    </source>
</evidence>
<dbReference type="GO" id="GO:0016020">
    <property type="term" value="C:membrane"/>
    <property type="evidence" value="ECO:0007669"/>
    <property type="project" value="InterPro"/>
</dbReference>
<dbReference type="GO" id="GO:0070968">
    <property type="term" value="F:pyrroloquinoline quinone binding"/>
    <property type="evidence" value="ECO:0007669"/>
    <property type="project" value="UniProtKB-ARBA"/>
</dbReference>
<dbReference type="InterPro" id="IPR011047">
    <property type="entry name" value="Quinoprotein_ADH-like_sf"/>
</dbReference>
<evidence type="ECO:0000313" key="16">
    <source>
        <dbReference type="EMBL" id="BAN48866.1"/>
    </source>
</evidence>
<feature type="domain" description="Pyrrolo-quinoline quinone repeat" evidence="15">
    <location>
        <begin position="472"/>
        <end position="540"/>
    </location>
</feature>
<dbReference type="EMBL" id="AP013068">
    <property type="protein sequence ID" value="BAN48866.1"/>
    <property type="molecule type" value="Genomic_DNA"/>
</dbReference>
<dbReference type="PANTHER" id="PTHR32303:SF20">
    <property type="entry name" value="QUINOPROTEIN ETHANOL DEHYDROGENASE"/>
    <property type="match status" value="1"/>
</dbReference>
<keyword evidence="5" id="KW-0574">Periplasm</keyword>
<dbReference type="Pfam" id="PF01011">
    <property type="entry name" value="PQQ"/>
    <property type="match status" value="1"/>
</dbReference>
<comment type="similarity">
    <text evidence="2">Belongs to the bacterial PQQ dehydrogenase family.</text>
</comment>
<accession>S6AWD1</accession>
<evidence type="ECO:0000256" key="2">
    <source>
        <dbReference type="ARBA" id="ARBA00008156"/>
    </source>
</evidence>
<name>S6AWD1_METRE</name>
<dbReference type="FunFam" id="2.140.10.10:FF:000003">
    <property type="entry name" value="Methanol dehydrogenase, large subunit"/>
    <property type="match status" value="1"/>
</dbReference>
<evidence type="ECO:0000313" key="17">
    <source>
        <dbReference type="Proteomes" id="UP000015503"/>
    </source>
</evidence>
<dbReference type="InterPro" id="IPR018391">
    <property type="entry name" value="PQQ_b-propeller_rpt"/>
</dbReference>
<feature type="signal peptide" evidence="13">
    <location>
        <begin position="1"/>
        <end position="28"/>
    </location>
</feature>
<dbReference type="SMART" id="SM00564">
    <property type="entry name" value="PQQ"/>
    <property type="match status" value="6"/>
</dbReference>
<evidence type="ECO:0000256" key="1">
    <source>
        <dbReference type="ARBA" id="ARBA00004418"/>
    </source>
</evidence>
<dbReference type="OrthoDB" id="9794322at2"/>
<feature type="chain" id="PRO_5004536212" evidence="13">
    <location>
        <begin position="29"/>
        <end position="594"/>
    </location>
</feature>
<evidence type="ECO:0000256" key="7">
    <source>
        <dbReference type="ARBA" id="ARBA00023002"/>
    </source>
</evidence>
<evidence type="ECO:0000256" key="13">
    <source>
        <dbReference type="SAM" id="SignalP"/>
    </source>
</evidence>
<gene>
    <name evidence="16" type="primary">pedH</name>
    <name evidence="16" type="ORF">PCA10_31340</name>
</gene>
<keyword evidence="7" id="KW-0560">Oxidoreductase</keyword>